<dbReference type="PIRSF" id="PIRSF009151">
    <property type="entry name" value="DUF779"/>
    <property type="match status" value="1"/>
</dbReference>
<reference evidence="1 2" key="1">
    <citation type="submission" date="2023-03" db="EMBL/GenBank/DDBJ databases">
        <title>Bacillus Genome Sequencing.</title>
        <authorList>
            <person name="Dunlap C."/>
        </authorList>
    </citation>
    <scope>NUCLEOTIDE SEQUENCE [LARGE SCALE GENOMIC DNA]</scope>
    <source>
        <strain evidence="1 2">B-59205</strain>
    </source>
</reference>
<keyword evidence="2" id="KW-1185">Reference proteome</keyword>
<name>A0AAW9NU69_9BACL</name>
<comment type="caution">
    <text evidence="1">The sequence shown here is derived from an EMBL/GenBank/DDBJ whole genome shotgun (WGS) entry which is preliminary data.</text>
</comment>
<accession>A0AAW9NU69</accession>
<evidence type="ECO:0000313" key="2">
    <source>
        <dbReference type="Proteomes" id="UP001344888"/>
    </source>
</evidence>
<proteinExistence type="predicted"/>
<gene>
    <name evidence="1" type="ORF">P9B03_06230</name>
</gene>
<dbReference type="AlphaFoldDB" id="A0AAW9NU69"/>
<dbReference type="InterPro" id="IPR008497">
    <property type="entry name" value="DUF779"/>
</dbReference>
<dbReference type="Proteomes" id="UP001344888">
    <property type="component" value="Unassembled WGS sequence"/>
</dbReference>
<sequence>MVERVIATDATLNLIHLLAERHGPIMFHQSGGCCDGSSPMCYPQGDLFLGDQDILLGEIGGAPFYIHKNQFEYWKHTQLIIDVVDGRGGMFSLEGVEGKRFLTRSRVFTPEEQQQLNMEH</sequence>
<dbReference type="RefSeq" id="WP_326122685.1">
    <property type="nucleotide sequence ID" value="NZ_JARSFG010000009.1"/>
</dbReference>
<evidence type="ECO:0000313" key="1">
    <source>
        <dbReference type="EMBL" id="MEC1178075.1"/>
    </source>
</evidence>
<dbReference type="EMBL" id="JARSFG010000009">
    <property type="protein sequence ID" value="MEC1178075.1"/>
    <property type="molecule type" value="Genomic_DNA"/>
</dbReference>
<protein>
    <submittedName>
        <fullName evidence="1">DUF779 domain-containing protein</fullName>
    </submittedName>
</protein>
<organism evidence="1 2">
    <name type="scientific">Metasolibacillus meyeri</name>
    <dbReference type="NCBI Taxonomy" id="1071052"/>
    <lineage>
        <taxon>Bacteria</taxon>
        <taxon>Bacillati</taxon>
        <taxon>Bacillota</taxon>
        <taxon>Bacilli</taxon>
        <taxon>Bacillales</taxon>
        <taxon>Caryophanaceae</taxon>
        <taxon>Metasolibacillus</taxon>
    </lineage>
</organism>
<dbReference type="Pfam" id="PF05610">
    <property type="entry name" value="DUF779"/>
    <property type="match status" value="1"/>
</dbReference>